<feature type="non-terminal residue" evidence="1">
    <location>
        <position position="70"/>
    </location>
</feature>
<dbReference type="AlphaFoldDB" id="A0A0F9BDV9"/>
<organism evidence="1">
    <name type="scientific">marine sediment metagenome</name>
    <dbReference type="NCBI Taxonomy" id="412755"/>
    <lineage>
        <taxon>unclassified sequences</taxon>
        <taxon>metagenomes</taxon>
        <taxon>ecological metagenomes</taxon>
    </lineage>
</organism>
<comment type="caution">
    <text evidence="1">The sequence shown here is derived from an EMBL/GenBank/DDBJ whole genome shotgun (WGS) entry which is preliminary data.</text>
</comment>
<accession>A0A0F9BDV9</accession>
<name>A0A0F9BDV9_9ZZZZ</name>
<reference evidence="1" key="1">
    <citation type="journal article" date="2015" name="Nature">
        <title>Complex archaea that bridge the gap between prokaryotes and eukaryotes.</title>
        <authorList>
            <person name="Spang A."/>
            <person name="Saw J.H."/>
            <person name="Jorgensen S.L."/>
            <person name="Zaremba-Niedzwiedzka K."/>
            <person name="Martijn J."/>
            <person name="Lind A.E."/>
            <person name="van Eijk R."/>
            <person name="Schleper C."/>
            <person name="Guy L."/>
            <person name="Ettema T.J."/>
        </authorList>
    </citation>
    <scope>NUCLEOTIDE SEQUENCE</scope>
</reference>
<dbReference type="EMBL" id="LAZR01038321">
    <property type="protein sequence ID" value="KKL19875.1"/>
    <property type="molecule type" value="Genomic_DNA"/>
</dbReference>
<evidence type="ECO:0000313" key="1">
    <source>
        <dbReference type="EMBL" id="KKL19875.1"/>
    </source>
</evidence>
<proteinExistence type="predicted"/>
<sequence>MIGISRSLVFDFDEPTQEREKALLVALSDELIGRGAQFVNIQLHRKVESVEPVVPWDEFTAQHMLSGEAQ</sequence>
<gene>
    <name evidence="1" type="ORF">LCGC14_2461060</name>
</gene>
<protein>
    <submittedName>
        <fullName evidence="1">Uncharacterized protein</fullName>
    </submittedName>
</protein>